<organism evidence="7 8">
    <name type="scientific">Lolliginicoccus lacisalsi</name>
    <dbReference type="NCBI Taxonomy" id="2742202"/>
    <lineage>
        <taxon>Bacteria</taxon>
        <taxon>Bacillati</taxon>
        <taxon>Actinomycetota</taxon>
        <taxon>Actinomycetes</taxon>
        <taxon>Mycobacteriales</taxon>
        <taxon>Hoyosellaceae</taxon>
        <taxon>Lolliginicoccus</taxon>
    </lineage>
</organism>
<dbReference type="Pfam" id="PF00005">
    <property type="entry name" value="ABC_tran"/>
    <property type="match status" value="1"/>
</dbReference>
<dbReference type="SMART" id="SM00382">
    <property type="entry name" value="AAA"/>
    <property type="match status" value="1"/>
</dbReference>
<evidence type="ECO:0000256" key="1">
    <source>
        <dbReference type="ARBA" id="ARBA00005417"/>
    </source>
</evidence>
<dbReference type="InterPro" id="IPR027417">
    <property type="entry name" value="P-loop_NTPase"/>
</dbReference>
<dbReference type="GO" id="GO:0016887">
    <property type="term" value="F:ATP hydrolysis activity"/>
    <property type="evidence" value="ECO:0007669"/>
    <property type="project" value="InterPro"/>
</dbReference>
<keyword evidence="8" id="KW-1185">Reference proteome</keyword>
<evidence type="ECO:0000256" key="5">
    <source>
        <dbReference type="SAM" id="MobiDB-lite"/>
    </source>
</evidence>
<protein>
    <submittedName>
        <fullName evidence="7">ABC transporter ATP-binding protein</fullName>
    </submittedName>
</protein>
<dbReference type="PANTHER" id="PTHR43776:SF7">
    <property type="entry name" value="D,D-DIPEPTIDE TRANSPORT ATP-BINDING PROTEIN DDPF-RELATED"/>
    <property type="match status" value="1"/>
</dbReference>
<dbReference type="CDD" id="cd03257">
    <property type="entry name" value="ABC_NikE_OppD_transporters"/>
    <property type="match status" value="1"/>
</dbReference>
<gene>
    <name evidence="7" type="ORF">HT102_01435</name>
</gene>
<dbReference type="GO" id="GO:0005524">
    <property type="term" value="F:ATP binding"/>
    <property type="evidence" value="ECO:0007669"/>
    <property type="project" value="UniProtKB-KW"/>
</dbReference>
<evidence type="ECO:0000256" key="4">
    <source>
        <dbReference type="ARBA" id="ARBA00022840"/>
    </source>
</evidence>
<feature type="domain" description="ABC transporter" evidence="6">
    <location>
        <begin position="4"/>
        <end position="241"/>
    </location>
</feature>
<dbReference type="PROSITE" id="PS50893">
    <property type="entry name" value="ABC_TRANSPORTER_2"/>
    <property type="match status" value="1"/>
</dbReference>
<dbReference type="AlphaFoldDB" id="A0A927J9N6"/>
<dbReference type="InterPro" id="IPR003593">
    <property type="entry name" value="AAA+_ATPase"/>
</dbReference>
<evidence type="ECO:0000313" key="8">
    <source>
        <dbReference type="Proteomes" id="UP000642993"/>
    </source>
</evidence>
<feature type="region of interest" description="Disordered" evidence="5">
    <location>
        <begin position="246"/>
        <end position="269"/>
    </location>
</feature>
<dbReference type="GO" id="GO:0015833">
    <property type="term" value="P:peptide transport"/>
    <property type="evidence" value="ECO:0007669"/>
    <property type="project" value="InterPro"/>
</dbReference>
<evidence type="ECO:0000256" key="2">
    <source>
        <dbReference type="ARBA" id="ARBA00022448"/>
    </source>
</evidence>
<evidence type="ECO:0000256" key="3">
    <source>
        <dbReference type="ARBA" id="ARBA00022741"/>
    </source>
</evidence>
<keyword evidence="4 7" id="KW-0067">ATP-binding</keyword>
<dbReference type="RefSeq" id="WP_192037624.1">
    <property type="nucleotide sequence ID" value="NZ_JACYWE010000001.1"/>
</dbReference>
<dbReference type="Proteomes" id="UP000642993">
    <property type="component" value="Unassembled WGS sequence"/>
</dbReference>
<dbReference type="GO" id="GO:0055085">
    <property type="term" value="P:transmembrane transport"/>
    <property type="evidence" value="ECO:0007669"/>
    <property type="project" value="UniProtKB-ARBA"/>
</dbReference>
<evidence type="ECO:0000259" key="6">
    <source>
        <dbReference type="PROSITE" id="PS50893"/>
    </source>
</evidence>
<dbReference type="InterPro" id="IPR017871">
    <property type="entry name" value="ABC_transporter-like_CS"/>
</dbReference>
<name>A0A927J9N6_9ACTN</name>
<dbReference type="Pfam" id="PF08352">
    <property type="entry name" value="oligo_HPY"/>
    <property type="match status" value="1"/>
</dbReference>
<comment type="caution">
    <text evidence="7">The sequence shown here is derived from an EMBL/GenBank/DDBJ whole genome shotgun (WGS) entry which is preliminary data.</text>
</comment>
<accession>A0A927J9N6</accession>
<reference evidence="7" key="1">
    <citation type="submission" date="2020-09" db="EMBL/GenBank/DDBJ databases">
        <title>Hoyosella lacisalsi sp. nov., a halotolerant actinobacterium isolated from soil of Lake Gudzhirganskoe.</title>
        <authorList>
            <person name="Yang Q."/>
            <person name="Guo P.Y."/>
            <person name="Liu S.W."/>
            <person name="Li F.N."/>
            <person name="Sun C.H."/>
        </authorList>
    </citation>
    <scope>NUCLEOTIDE SEQUENCE</scope>
    <source>
        <strain evidence="7">G463</strain>
    </source>
</reference>
<dbReference type="PROSITE" id="PS00211">
    <property type="entry name" value="ABC_TRANSPORTER_1"/>
    <property type="match status" value="1"/>
</dbReference>
<comment type="similarity">
    <text evidence="1">Belongs to the ABC transporter superfamily.</text>
</comment>
<dbReference type="InterPro" id="IPR050319">
    <property type="entry name" value="ABC_transp_ATP-bind"/>
</dbReference>
<keyword evidence="3" id="KW-0547">Nucleotide-binding</keyword>
<dbReference type="InterPro" id="IPR003439">
    <property type="entry name" value="ABC_transporter-like_ATP-bd"/>
</dbReference>
<proteinExistence type="inferred from homology"/>
<evidence type="ECO:0000313" key="7">
    <source>
        <dbReference type="EMBL" id="MBD8505153.1"/>
    </source>
</evidence>
<dbReference type="EMBL" id="JACYWE010000001">
    <property type="protein sequence ID" value="MBD8505153.1"/>
    <property type="molecule type" value="Genomic_DNA"/>
</dbReference>
<dbReference type="PANTHER" id="PTHR43776">
    <property type="entry name" value="TRANSPORT ATP-BINDING PROTEIN"/>
    <property type="match status" value="1"/>
</dbReference>
<dbReference type="Gene3D" id="3.40.50.300">
    <property type="entry name" value="P-loop containing nucleotide triphosphate hydrolases"/>
    <property type="match status" value="1"/>
</dbReference>
<dbReference type="SUPFAM" id="SSF52540">
    <property type="entry name" value="P-loop containing nucleoside triphosphate hydrolases"/>
    <property type="match status" value="1"/>
</dbReference>
<sequence>MRVLEVQGLHVRYGKRAAVHDVSLGVARGELLSLVGGSGAGKSTIAHAVAGLVAPSGGAILVNGVDLLAAPRRAQRALRLPLQLILQDPYSSLPNHLRVRSIVAEPLLVHRLGDRARRVAAALDAVGLPPREFAERYPHQLSGGQRQRVALARALVTDPAVLIADEPTAMLDATLRAGMTDLLKRLADERGLAVLHITHDLAMARRISDRIAVMHRGAIVEQGPAHQVLIAPEHPYTHALITAATRHQGGNRDQVRPAGDVPAARAIAS</sequence>
<keyword evidence="2" id="KW-0813">Transport</keyword>
<dbReference type="InterPro" id="IPR013563">
    <property type="entry name" value="Oligopep_ABC_C"/>
</dbReference>